<dbReference type="EMBL" id="CAVNYO010000397">
    <property type="protein sequence ID" value="CAK5273627.1"/>
    <property type="molecule type" value="Genomic_DNA"/>
</dbReference>
<evidence type="ECO:0000256" key="1">
    <source>
        <dbReference type="ARBA" id="ARBA00006484"/>
    </source>
</evidence>
<dbReference type="Gene3D" id="3.40.50.720">
    <property type="entry name" value="NAD(P)-binding Rossmann-like Domain"/>
    <property type="match status" value="1"/>
</dbReference>
<keyword evidence="6" id="KW-1185">Reference proteome</keyword>
<dbReference type="PANTHER" id="PTHR43180">
    <property type="entry name" value="3-OXOACYL-(ACYL-CARRIER-PROTEIN) REDUCTASE (AFU_ORTHOLOGUE AFUA_6G11210)"/>
    <property type="match status" value="1"/>
</dbReference>
<comment type="caution">
    <text evidence="5">The sequence shown here is derived from an EMBL/GenBank/DDBJ whole genome shotgun (WGS) entry which is preliminary data.</text>
</comment>
<dbReference type="PANTHER" id="PTHR43180:SF63">
    <property type="entry name" value="DEHYDROGENASE_REDUCTASE FAMILY PROTEIN, PUTATIVE (AFU_ORTHOLOGUE AFUA_6G03520)-RELATED"/>
    <property type="match status" value="1"/>
</dbReference>
<keyword evidence="2" id="KW-0521">NADP</keyword>
<evidence type="ECO:0000313" key="5">
    <source>
        <dbReference type="EMBL" id="CAK5273627.1"/>
    </source>
</evidence>
<evidence type="ECO:0000256" key="2">
    <source>
        <dbReference type="ARBA" id="ARBA00022857"/>
    </source>
</evidence>
<name>A0AAD2Q4M4_9AGAR</name>
<reference evidence="5" key="1">
    <citation type="submission" date="2023-11" db="EMBL/GenBank/DDBJ databases">
        <authorList>
            <person name="De Vega J J."/>
            <person name="De Vega J J."/>
        </authorList>
    </citation>
    <scope>NUCLEOTIDE SEQUENCE</scope>
</reference>
<proteinExistence type="inferred from homology"/>
<dbReference type="CDD" id="cd05233">
    <property type="entry name" value="SDR_c"/>
    <property type="match status" value="1"/>
</dbReference>
<sequence>MSRFANKSVVVTGGAQGLGRAIAKAFVDEGATVVICDFNASLLQDAVAALGPSAHSIVADITNTQQVKAVVDLAVSKTGRLDVWINNAGVMDRFEPVGSVARETWDRVVGINLTGTFICLDEAVKAMLAQSPAGGAILNVASAASVRGGAAGAAYTASKHGVIGLTKNTAAFLGKKGIRCNAILPGGMATSIVDPNGGLNMEFMAVLRSTMAMEPPLNKLEDVAKFVLTLSEDGPLNGACVPVDGGWAAY</sequence>
<accession>A0AAD2Q4M4</accession>
<evidence type="ECO:0000256" key="3">
    <source>
        <dbReference type="ARBA" id="ARBA00023002"/>
    </source>
</evidence>
<dbReference type="PROSITE" id="PS00061">
    <property type="entry name" value="ADH_SHORT"/>
    <property type="match status" value="1"/>
</dbReference>
<organism evidence="5 6">
    <name type="scientific">Mycena citricolor</name>
    <dbReference type="NCBI Taxonomy" id="2018698"/>
    <lineage>
        <taxon>Eukaryota</taxon>
        <taxon>Fungi</taxon>
        <taxon>Dikarya</taxon>
        <taxon>Basidiomycota</taxon>
        <taxon>Agaricomycotina</taxon>
        <taxon>Agaricomycetes</taxon>
        <taxon>Agaricomycetidae</taxon>
        <taxon>Agaricales</taxon>
        <taxon>Marasmiineae</taxon>
        <taxon>Mycenaceae</taxon>
        <taxon>Mycena</taxon>
    </lineage>
</organism>
<protein>
    <submittedName>
        <fullName evidence="5">Uncharacterized protein</fullName>
    </submittedName>
</protein>
<dbReference type="FunFam" id="3.40.50.720:FF:000084">
    <property type="entry name" value="Short-chain dehydrogenase reductase"/>
    <property type="match status" value="1"/>
</dbReference>
<keyword evidence="3" id="KW-0560">Oxidoreductase</keyword>
<dbReference type="PRINTS" id="PR00081">
    <property type="entry name" value="GDHRDH"/>
</dbReference>
<evidence type="ECO:0000313" key="6">
    <source>
        <dbReference type="Proteomes" id="UP001295794"/>
    </source>
</evidence>
<dbReference type="Pfam" id="PF00106">
    <property type="entry name" value="adh_short"/>
    <property type="match status" value="1"/>
</dbReference>
<dbReference type="SUPFAM" id="SSF51735">
    <property type="entry name" value="NAD(P)-binding Rossmann-fold domains"/>
    <property type="match status" value="1"/>
</dbReference>
<gene>
    <name evidence="5" type="ORF">MYCIT1_LOCUS20211</name>
</gene>
<dbReference type="InterPro" id="IPR036291">
    <property type="entry name" value="NAD(P)-bd_dom_sf"/>
</dbReference>
<dbReference type="InterPro" id="IPR002347">
    <property type="entry name" value="SDR_fam"/>
</dbReference>
<evidence type="ECO:0000256" key="4">
    <source>
        <dbReference type="RuleBase" id="RU000363"/>
    </source>
</evidence>
<dbReference type="PRINTS" id="PR00080">
    <property type="entry name" value="SDRFAMILY"/>
</dbReference>
<dbReference type="InterPro" id="IPR020904">
    <property type="entry name" value="Sc_DH/Rdtase_CS"/>
</dbReference>
<dbReference type="GO" id="GO:0016491">
    <property type="term" value="F:oxidoreductase activity"/>
    <property type="evidence" value="ECO:0007669"/>
    <property type="project" value="UniProtKB-KW"/>
</dbReference>
<comment type="similarity">
    <text evidence="1 4">Belongs to the short-chain dehydrogenases/reductases (SDR) family.</text>
</comment>
<dbReference type="Proteomes" id="UP001295794">
    <property type="component" value="Unassembled WGS sequence"/>
</dbReference>
<dbReference type="AlphaFoldDB" id="A0AAD2Q4M4"/>